<dbReference type="InterPro" id="IPR015421">
    <property type="entry name" value="PyrdxlP-dep_Trfase_major"/>
</dbReference>
<dbReference type="EMBL" id="JBFSHR010000037">
    <property type="protein sequence ID" value="MEX6430130.1"/>
    <property type="molecule type" value="Genomic_DNA"/>
</dbReference>
<keyword evidence="5" id="KW-0032">Aminotransferase</keyword>
<comment type="cofactor">
    <cofactor evidence="1 4">
        <name>pyridoxal 5'-phosphate</name>
        <dbReference type="ChEBI" id="CHEBI:597326"/>
    </cofactor>
</comment>
<dbReference type="PIRSF" id="PIRSF001434">
    <property type="entry name" value="CGS"/>
    <property type="match status" value="1"/>
</dbReference>
<dbReference type="Proteomes" id="UP001560267">
    <property type="component" value="Unassembled WGS sequence"/>
</dbReference>
<dbReference type="Gene3D" id="3.90.1150.10">
    <property type="entry name" value="Aspartate Aminotransferase, domain 1"/>
    <property type="match status" value="1"/>
</dbReference>
<evidence type="ECO:0000256" key="4">
    <source>
        <dbReference type="RuleBase" id="RU362118"/>
    </source>
</evidence>
<proteinExistence type="inferred from homology"/>
<sequence>MDAFTKLQLPVVEDRLLGPNPAVSLNATYYEGQRVVYGRYSNSTWEALENLIGELEGGVGVAFASGQAAMFATSLLASGRFVVGEDTYVGSRDLAQFLVKGDLIPCVSLSQEAMVAPVRLDDVGAGDVVVIESPSNPLLVTYDIAALAKATHDRGALLAVDNTVATPILQNPLNLGADIVIHSATKFISGHSDVLAGLVVVADESLAERLFEIRAVVGSVIGPVEAYLCYRGAKTLGVRVRHASESAARLAGALVQRLGREAVCYPGFDASLVGPHRQQSAGGALVSLILEDAEHADQFIGALGVFHHATSLGGVESLAERRSKYTGEERLPAGLVRLSIGLESPDDLWADIDHALSVAGVD</sequence>
<dbReference type="GO" id="GO:0008483">
    <property type="term" value="F:transaminase activity"/>
    <property type="evidence" value="ECO:0007669"/>
    <property type="project" value="UniProtKB-KW"/>
</dbReference>
<dbReference type="InterPro" id="IPR054542">
    <property type="entry name" value="Cys_met_metab_PP"/>
</dbReference>
<accession>A0ABV3Y4E2</accession>
<dbReference type="SUPFAM" id="SSF53383">
    <property type="entry name" value="PLP-dependent transferases"/>
    <property type="match status" value="1"/>
</dbReference>
<dbReference type="PROSITE" id="PS00868">
    <property type="entry name" value="CYS_MET_METAB_PP"/>
    <property type="match status" value="1"/>
</dbReference>
<reference evidence="5 6" key="1">
    <citation type="submission" date="2024-07" db="EMBL/GenBank/DDBJ databases">
        <title>Draft Genome Sequence of Ferrimicrobium acidiphilum Strain YE2023, Isolated from a Pulp of Bioleach Reactor.</title>
        <authorList>
            <person name="Elkina Y.A."/>
            <person name="Bulaeva A.G."/>
            <person name="Beletsky A.V."/>
            <person name="Mardanov A.V."/>
        </authorList>
    </citation>
    <scope>NUCLEOTIDE SEQUENCE [LARGE SCALE GENOMIC DNA]</scope>
    <source>
        <strain evidence="5 6">YE2023</strain>
    </source>
</reference>
<dbReference type="Gene3D" id="3.40.640.10">
    <property type="entry name" value="Type I PLP-dependent aspartate aminotransferase-like (Major domain)"/>
    <property type="match status" value="1"/>
</dbReference>
<dbReference type="InterPro" id="IPR015422">
    <property type="entry name" value="PyrdxlP-dep_Trfase_small"/>
</dbReference>
<dbReference type="InterPro" id="IPR000277">
    <property type="entry name" value="Cys/Met-Metab_PyrdxlP-dep_enz"/>
</dbReference>
<keyword evidence="5" id="KW-0808">Transferase</keyword>
<evidence type="ECO:0000313" key="6">
    <source>
        <dbReference type="Proteomes" id="UP001560267"/>
    </source>
</evidence>
<dbReference type="PANTHER" id="PTHR11808">
    <property type="entry name" value="TRANS-SULFURATION ENZYME FAMILY MEMBER"/>
    <property type="match status" value="1"/>
</dbReference>
<keyword evidence="3 4" id="KW-0663">Pyridoxal phosphate</keyword>
<comment type="caution">
    <text evidence="5">The sequence shown here is derived from an EMBL/GenBank/DDBJ whole genome shotgun (WGS) entry which is preliminary data.</text>
</comment>
<comment type="similarity">
    <text evidence="2 4">Belongs to the trans-sulfuration enzymes family.</text>
</comment>
<evidence type="ECO:0000256" key="2">
    <source>
        <dbReference type="ARBA" id="ARBA00009077"/>
    </source>
</evidence>
<dbReference type="InterPro" id="IPR015424">
    <property type="entry name" value="PyrdxlP-dep_Trfase"/>
</dbReference>
<dbReference type="Pfam" id="PF01053">
    <property type="entry name" value="Cys_Met_Meta_PP"/>
    <property type="match status" value="1"/>
</dbReference>
<keyword evidence="6" id="KW-1185">Reference proteome</keyword>
<protein>
    <submittedName>
        <fullName evidence="5">PLP-dependent aspartate aminotransferase family protein</fullName>
    </submittedName>
</protein>
<evidence type="ECO:0000256" key="1">
    <source>
        <dbReference type="ARBA" id="ARBA00001933"/>
    </source>
</evidence>
<organism evidence="5 6">
    <name type="scientific">Ferrimicrobium acidiphilum</name>
    <dbReference type="NCBI Taxonomy" id="121039"/>
    <lineage>
        <taxon>Bacteria</taxon>
        <taxon>Bacillati</taxon>
        <taxon>Actinomycetota</taxon>
        <taxon>Acidimicrobiia</taxon>
        <taxon>Acidimicrobiales</taxon>
        <taxon>Acidimicrobiaceae</taxon>
        <taxon>Ferrimicrobium</taxon>
    </lineage>
</organism>
<dbReference type="RefSeq" id="WP_369084658.1">
    <property type="nucleotide sequence ID" value="NZ_JBFSHR010000037.1"/>
</dbReference>
<evidence type="ECO:0000256" key="3">
    <source>
        <dbReference type="ARBA" id="ARBA00022898"/>
    </source>
</evidence>
<dbReference type="PANTHER" id="PTHR11808:SF85">
    <property type="entry name" value="CYSTATHIONINE GAMMA-LYASE-RELATED"/>
    <property type="match status" value="1"/>
</dbReference>
<name>A0ABV3Y4E2_9ACTN</name>
<gene>
    <name evidence="5" type="ORF">AB6A68_09825</name>
</gene>
<evidence type="ECO:0000313" key="5">
    <source>
        <dbReference type="EMBL" id="MEX6430130.1"/>
    </source>
</evidence>